<evidence type="ECO:0000313" key="3">
    <source>
        <dbReference type="EMBL" id="SCG71558.1"/>
    </source>
</evidence>
<evidence type="ECO:0000256" key="1">
    <source>
        <dbReference type="SAM" id="MobiDB-lite"/>
    </source>
</evidence>
<sequence>MAGISPPGRTSWRRSTALGVASSLVLAGAVTPLTASVSPAAASQAAVTEVSTLTVEQAMIEARRSGEPVEATGAGTSTTTLTARPDGTVELTQFAVPTRARIDGQWKALDPTLIRKPDGSIAAKVTTNPVRISPGGTAPLVEMTSGDRAFGLTAPLPLPVPTLSGANATYADVLPGVDLTVRVTAEGGFSHVFVVKNRSAASDPKLATLKMASPAARRPASTSETAGPPTPHPSA</sequence>
<keyword evidence="2" id="KW-0732">Signal</keyword>
<evidence type="ECO:0000313" key="4">
    <source>
        <dbReference type="Proteomes" id="UP000199408"/>
    </source>
</evidence>
<dbReference type="EMBL" id="FMDN01000044">
    <property type="protein sequence ID" value="SCG71558.1"/>
    <property type="molecule type" value="Genomic_DNA"/>
</dbReference>
<feature type="chain" id="PRO_5038600203" evidence="2">
    <location>
        <begin position="36"/>
        <end position="235"/>
    </location>
</feature>
<keyword evidence="4" id="KW-1185">Reference proteome</keyword>
<feature type="compositionally biased region" description="Low complexity" evidence="1">
    <location>
        <begin position="212"/>
        <end position="221"/>
    </location>
</feature>
<protein>
    <submittedName>
        <fullName evidence="3">Uncharacterized protein</fullName>
    </submittedName>
</protein>
<reference evidence="4" key="1">
    <citation type="submission" date="2016-06" db="EMBL/GenBank/DDBJ databases">
        <authorList>
            <person name="Varghese N."/>
        </authorList>
    </citation>
    <scope>NUCLEOTIDE SEQUENCE [LARGE SCALE GENOMIC DNA]</scope>
    <source>
        <strain evidence="4">DSM 43171</strain>
    </source>
</reference>
<accession>A0A1C5JM23</accession>
<feature type="region of interest" description="Disordered" evidence="1">
    <location>
        <begin position="204"/>
        <end position="235"/>
    </location>
</feature>
<dbReference type="AlphaFoldDB" id="A0A1C5JM23"/>
<name>A0A1C5JM23_9ACTN</name>
<dbReference type="Proteomes" id="UP000199408">
    <property type="component" value="Unassembled WGS sequence"/>
</dbReference>
<dbReference type="STRING" id="47864.GA0070560_1442"/>
<organism evidence="3 4">
    <name type="scientific">Micromonospora halophytica</name>
    <dbReference type="NCBI Taxonomy" id="47864"/>
    <lineage>
        <taxon>Bacteria</taxon>
        <taxon>Bacillati</taxon>
        <taxon>Actinomycetota</taxon>
        <taxon>Actinomycetes</taxon>
        <taxon>Micromonosporales</taxon>
        <taxon>Micromonosporaceae</taxon>
        <taxon>Micromonospora</taxon>
    </lineage>
</organism>
<feature type="signal peptide" evidence="2">
    <location>
        <begin position="1"/>
        <end position="35"/>
    </location>
</feature>
<evidence type="ECO:0000256" key="2">
    <source>
        <dbReference type="SAM" id="SignalP"/>
    </source>
</evidence>
<gene>
    <name evidence="3" type="ORF">GA0070560_1442</name>
</gene>
<proteinExistence type="predicted"/>